<dbReference type="SMART" id="SM01207">
    <property type="entry name" value="G3P_acyltransf"/>
    <property type="match status" value="1"/>
</dbReference>
<comment type="subunit">
    <text evidence="10">Probably interacts with PlsX.</text>
</comment>
<dbReference type="InterPro" id="IPR003811">
    <property type="entry name" value="G3P_acylTferase_PlsY"/>
</dbReference>
<evidence type="ECO:0000256" key="10">
    <source>
        <dbReference type="HAMAP-Rule" id="MF_01043"/>
    </source>
</evidence>
<feature type="transmembrane region" description="Helical" evidence="10">
    <location>
        <begin position="69"/>
        <end position="90"/>
    </location>
</feature>
<evidence type="ECO:0000256" key="7">
    <source>
        <dbReference type="ARBA" id="ARBA00023136"/>
    </source>
</evidence>
<keyword evidence="4 10" id="KW-0812">Transmembrane</keyword>
<comment type="catalytic activity">
    <reaction evidence="10">
        <text>an acyl phosphate + sn-glycerol 3-phosphate = a 1-acyl-sn-glycero-3-phosphate + phosphate</text>
        <dbReference type="Rhea" id="RHEA:34075"/>
        <dbReference type="ChEBI" id="CHEBI:43474"/>
        <dbReference type="ChEBI" id="CHEBI:57597"/>
        <dbReference type="ChEBI" id="CHEBI:57970"/>
        <dbReference type="ChEBI" id="CHEBI:59918"/>
        <dbReference type="EC" id="2.3.1.275"/>
    </reaction>
</comment>
<dbReference type="GO" id="GO:0008654">
    <property type="term" value="P:phospholipid biosynthetic process"/>
    <property type="evidence" value="ECO:0007669"/>
    <property type="project" value="UniProtKB-UniRule"/>
</dbReference>
<keyword evidence="3 10" id="KW-0808">Transferase</keyword>
<keyword evidence="7 10" id="KW-0472">Membrane</keyword>
<proteinExistence type="inferred from homology"/>
<dbReference type="Proteomes" id="UP000051096">
    <property type="component" value="Unassembled WGS sequence"/>
</dbReference>
<organism evidence="11 12">
    <name type="scientific">candidate division WOR_3 bacterium SM23_60</name>
    <dbReference type="NCBI Taxonomy" id="1703780"/>
    <lineage>
        <taxon>Bacteria</taxon>
        <taxon>Bacteria division WOR-3</taxon>
    </lineage>
</organism>
<dbReference type="PANTHER" id="PTHR30309:SF0">
    <property type="entry name" value="GLYCEROL-3-PHOSPHATE ACYLTRANSFERASE-RELATED"/>
    <property type="match status" value="1"/>
</dbReference>
<comment type="pathway">
    <text evidence="10">Lipid metabolism; phospholipid metabolism.</text>
</comment>
<keyword evidence="8 10" id="KW-0594">Phospholipid biosynthesis</keyword>
<evidence type="ECO:0000256" key="4">
    <source>
        <dbReference type="ARBA" id="ARBA00022692"/>
    </source>
</evidence>
<evidence type="ECO:0000256" key="2">
    <source>
        <dbReference type="ARBA" id="ARBA00022516"/>
    </source>
</evidence>
<keyword evidence="5 10" id="KW-1133">Transmembrane helix</keyword>
<dbReference type="GO" id="GO:0005886">
    <property type="term" value="C:plasma membrane"/>
    <property type="evidence" value="ECO:0007669"/>
    <property type="project" value="UniProtKB-SubCell"/>
</dbReference>
<evidence type="ECO:0000256" key="1">
    <source>
        <dbReference type="ARBA" id="ARBA00022475"/>
    </source>
</evidence>
<evidence type="ECO:0000256" key="3">
    <source>
        <dbReference type="ARBA" id="ARBA00022679"/>
    </source>
</evidence>
<dbReference type="UniPathway" id="UPA00085"/>
<dbReference type="HAMAP" id="MF_01043">
    <property type="entry name" value="PlsY"/>
    <property type="match status" value="1"/>
</dbReference>
<feature type="transmembrane region" description="Helical" evidence="10">
    <location>
        <begin position="39"/>
        <end position="57"/>
    </location>
</feature>
<comment type="subcellular location">
    <subcellularLocation>
        <location evidence="10">Cell membrane</location>
        <topology evidence="10">Multi-pass membrane protein</topology>
    </subcellularLocation>
</comment>
<evidence type="ECO:0000256" key="6">
    <source>
        <dbReference type="ARBA" id="ARBA00023098"/>
    </source>
</evidence>
<dbReference type="GO" id="GO:0043772">
    <property type="term" value="F:acyl-phosphate glycerol-3-phosphate acyltransferase activity"/>
    <property type="evidence" value="ECO:0007669"/>
    <property type="project" value="UniProtKB-UniRule"/>
</dbReference>
<feature type="transmembrane region" description="Helical" evidence="10">
    <location>
        <begin position="157"/>
        <end position="174"/>
    </location>
</feature>
<feature type="transmembrane region" description="Helical" evidence="10">
    <location>
        <begin position="102"/>
        <end position="122"/>
    </location>
</feature>
<gene>
    <name evidence="10" type="primary">plsY</name>
    <name evidence="11" type="ORF">AMJ87_11215</name>
</gene>
<dbReference type="EMBL" id="LJUO01000146">
    <property type="protein sequence ID" value="KPK68931.1"/>
    <property type="molecule type" value="Genomic_DNA"/>
</dbReference>
<accession>A0A0S8G744</accession>
<evidence type="ECO:0000313" key="12">
    <source>
        <dbReference type="Proteomes" id="UP000051096"/>
    </source>
</evidence>
<feature type="transmembrane region" description="Helical" evidence="10">
    <location>
        <begin position="129"/>
        <end position="151"/>
    </location>
</feature>
<evidence type="ECO:0000256" key="8">
    <source>
        <dbReference type="ARBA" id="ARBA00023209"/>
    </source>
</evidence>
<keyword evidence="2 10" id="KW-0444">Lipid biosynthesis</keyword>
<reference evidence="11 12" key="1">
    <citation type="journal article" date="2015" name="Microbiome">
        <title>Genomic resolution of linkages in carbon, nitrogen, and sulfur cycling among widespread estuary sediment bacteria.</title>
        <authorList>
            <person name="Baker B.J."/>
            <person name="Lazar C.S."/>
            <person name="Teske A.P."/>
            <person name="Dick G.J."/>
        </authorList>
    </citation>
    <scope>NUCLEOTIDE SEQUENCE [LARGE SCALE GENOMIC DNA]</scope>
    <source>
        <strain evidence="11">SM23_60</strain>
    </source>
</reference>
<dbReference type="AlphaFoldDB" id="A0A0S8G744"/>
<protein>
    <recommendedName>
        <fullName evidence="10">Glycerol-3-phosphate acyltransferase</fullName>
    </recommendedName>
    <alternativeName>
        <fullName evidence="10">Acyl-PO4 G3P acyltransferase</fullName>
    </alternativeName>
    <alternativeName>
        <fullName evidence="10">Acyl-phosphate--glycerol-3-phosphate acyltransferase</fullName>
    </alternativeName>
    <alternativeName>
        <fullName evidence="10">G3P acyltransferase</fullName>
        <shortName evidence="10">GPAT</shortName>
        <ecNumber evidence="10">2.3.1.275</ecNumber>
    </alternativeName>
    <alternativeName>
        <fullName evidence="10">Lysophosphatidic acid synthase</fullName>
        <shortName evidence="10">LPA synthase</shortName>
    </alternativeName>
</protein>
<evidence type="ECO:0000313" key="11">
    <source>
        <dbReference type="EMBL" id="KPK68931.1"/>
    </source>
</evidence>
<keyword evidence="1 10" id="KW-1003">Cell membrane</keyword>
<keyword evidence="9 10" id="KW-1208">Phospholipid metabolism</keyword>
<sequence>MAFFLGACFGVIPFSYLIARIRGTNLRSTGSGNIGATNLGRAMGLPFFIIGFILDGLKGLVPVILAQNLAYPAACAGAGAILGHIFNPLFAFRGGKGVSTTIGVALALMPRSFVVAMAVWVVTYLVTSIVSLASLAFAVSLVLVSFIFAEATPFDRIFIIVMAFFIIVAHRANIARLLQGQEPKTNIWRKQ</sequence>
<name>A0A0S8G744_UNCW3</name>
<evidence type="ECO:0000256" key="5">
    <source>
        <dbReference type="ARBA" id="ARBA00022989"/>
    </source>
</evidence>
<dbReference type="PANTHER" id="PTHR30309">
    <property type="entry name" value="INNER MEMBRANE PROTEIN YGIH"/>
    <property type="match status" value="1"/>
</dbReference>
<comment type="similarity">
    <text evidence="10">Belongs to the PlsY family.</text>
</comment>
<dbReference type="NCBIfam" id="TIGR00023">
    <property type="entry name" value="glycerol-3-phosphate 1-O-acyltransferase PlsY"/>
    <property type="match status" value="1"/>
</dbReference>
<evidence type="ECO:0000256" key="9">
    <source>
        <dbReference type="ARBA" id="ARBA00023264"/>
    </source>
</evidence>
<comment type="function">
    <text evidence="10">Catalyzes the transfer of an acyl group from acyl-phosphate (acyl-PO(4)) to glycerol-3-phosphate (G3P) to form lysophosphatidic acid (LPA). This enzyme utilizes acyl-phosphate as fatty acyl donor, but not acyl-CoA or acyl-ACP.</text>
</comment>
<keyword evidence="6 10" id="KW-0443">Lipid metabolism</keyword>
<dbReference type="Pfam" id="PF02660">
    <property type="entry name" value="G3P_acyltransf"/>
    <property type="match status" value="1"/>
</dbReference>
<dbReference type="EC" id="2.3.1.275" evidence="10"/>
<comment type="caution">
    <text evidence="11">The sequence shown here is derived from an EMBL/GenBank/DDBJ whole genome shotgun (WGS) entry which is preliminary data.</text>
</comment>